<name>A0A917S6I3_9ACTN</name>
<feature type="domain" description="Major facilitator superfamily (MFS) profile" evidence="7">
    <location>
        <begin position="1"/>
        <end position="373"/>
    </location>
</feature>
<dbReference type="InterPro" id="IPR036259">
    <property type="entry name" value="MFS_trans_sf"/>
</dbReference>
<dbReference type="InterPro" id="IPR050189">
    <property type="entry name" value="MFS_Efflux_Transporters"/>
</dbReference>
<evidence type="ECO:0000256" key="6">
    <source>
        <dbReference type="SAM" id="Phobius"/>
    </source>
</evidence>
<dbReference type="AlphaFoldDB" id="A0A917S6I3"/>
<feature type="transmembrane region" description="Helical" evidence="6">
    <location>
        <begin position="121"/>
        <end position="143"/>
    </location>
</feature>
<keyword evidence="9" id="KW-1185">Reference proteome</keyword>
<dbReference type="PANTHER" id="PTHR43124:SF3">
    <property type="entry name" value="CHLORAMPHENICOL EFFLUX PUMP RV0191"/>
    <property type="match status" value="1"/>
</dbReference>
<dbReference type="InterPro" id="IPR011701">
    <property type="entry name" value="MFS"/>
</dbReference>
<accession>A0A917S6I3</accession>
<feature type="transmembrane region" description="Helical" evidence="6">
    <location>
        <begin position="149"/>
        <end position="172"/>
    </location>
</feature>
<dbReference type="Proteomes" id="UP000613840">
    <property type="component" value="Unassembled WGS sequence"/>
</dbReference>
<dbReference type="EMBL" id="BMMZ01000004">
    <property type="protein sequence ID" value="GGL61339.1"/>
    <property type="molecule type" value="Genomic_DNA"/>
</dbReference>
<evidence type="ECO:0000256" key="4">
    <source>
        <dbReference type="ARBA" id="ARBA00022989"/>
    </source>
</evidence>
<dbReference type="PANTHER" id="PTHR43124">
    <property type="entry name" value="PURINE EFFLUX PUMP PBUE"/>
    <property type="match status" value="1"/>
</dbReference>
<evidence type="ECO:0000313" key="9">
    <source>
        <dbReference type="Proteomes" id="UP000613840"/>
    </source>
</evidence>
<sequence length="400" mass="40961">MAIGGFAIGTVEFATMGLLPQIAHGVQVTIPQAGRLVSAYALGVVVGAPLIAVLAARLQRKLLLILLMALFAVGNFSSALATDYHLLLISRFVSGLPHGAFFGVASVVASTLAAPGRRARAVSLVFVGVTIANIAGVPGATWLGQRLGWQALFAIVAGLALVCLVATVLLVPEVRRSGPSRMIDELSALARPQVWLMLAVIGIGSGGMFAIYSYITPTLTRLSGIAESTVPWALALYGVGMTAGMLIGGRLADHSAVRTILGGLVSMVILFAVFAPLVGTGPVGAFTATFLLGLTCTMLVPALQTRLISLAPEGESLAAALSQASFNVANALGAWLGGLSLDAGMGYAGPSRIAIALPVIGIVILLIAVRGVRGPGRSLRSGVVRRRPTAESRTSCDIPG</sequence>
<gene>
    <name evidence="8" type="ORF">GCM10011575_19820</name>
</gene>
<evidence type="ECO:0000256" key="5">
    <source>
        <dbReference type="ARBA" id="ARBA00023136"/>
    </source>
</evidence>
<dbReference type="InterPro" id="IPR020846">
    <property type="entry name" value="MFS_dom"/>
</dbReference>
<dbReference type="Pfam" id="PF07690">
    <property type="entry name" value="MFS_1"/>
    <property type="match status" value="1"/>
</dbReference>
<feature type="transmembrane region" description="Helical" evidence="6">
    <location>
        <begin position="37"/>
        <end position="55"/>
    </location>
</feature>
<dbReference type="SUPFAM" id="SSF103473">
    <property type="entry name" value="MFS general substrate transporter"/>
    <property type="match status" value="1"/>
</dbReference>
<feature type="transmembrane region" description="Helical" evidence="6">
    <location>
        <begin position="193"/>
        <end position="215"/>
    </location>
</feature>
<keyword evidence="4 6" id="KW-1133">Transmembrane helix</keyword>
<evidence type="ECO:0000256" key="1">
    <source>
        <dbReference type="ARBA" id="ARBA00004651"/>
    </source>
</evidence>
<feature type="transmembrane region" description="Helical" evidence="6">
    <location>
        <begin position="285"/>
        <end position="303"/>
    </location>
</feature>
<feature type="transmembrane region" description="Helical" evidence="6">
    <location>
        <begin position="62"/>
        <end position="80"/>
    </location>
</feature>
<feature type="transmembrane region" description="Helical" evidence="6">
    <location>
        <begin position="230"/>
        <end position="248"/>
    </location>
</feature>
<feature type="transmembrane region" description="Helical" evidence="6">
    <location>
        <begin position="353"/>
        <end position="372"/>
    </location>
</feature>
<feature type="transmembrane region" description="Helical" evidence="6">
    <location>
        <begin position="92"/>
        <end position="114"/>
    </location>
</feature>
<keyword evidence="2" id="KW-1003">Cell membrane</keyword>
<keyword evidence="3 6" id="KW-0812">Transmembrane</keyword>
<dbReference type="PROSITE" id="PS50850">
    <property type="entry name" value="MFS"/>
    <property type="match status" value="1"/>
</dbReference>
<comment type="subcellular location">
    <subcellularLocation>
        <location evidence="1">Cell membrane</location>
        <topology evidence="1">Multi-pass membrane protein</topology>
    </subcellularLocation>
</comment>
<evidence type="ECO:0000313" key="8">
    <source>
        <dbReference type="EMBL" id="GGL61339.1"/>
    </source>
</evidence>
<feature type="transmembrane region" description="Helical" evidence="6">
    <location>
        <begin position="260"/>
        <end position="279"/>
    </location>
</feature>
<feature type="transmembrane region" description="Helical" evidence="6">
    <location>
        <begin position="324"/>
        <end position="341"/>
    </location>
</feature>
<reference evidence="8" key="2">
    <citation type="submission" date="2020-09" db="EMBL/GenBank/DDBJ databases">
        <authorList>
            <person name="Sun Q."/>
            <person name="Zhou Y."/>
        </authorList>
    </citation>
    <scope>NUCLEOTIDE SEQUENCE</scope>
    <source>
        <strain evidence="8">CGMCC 4.7306</strain>
    </source>
</reference>
<organism evidence="8 9">
    <name type="scientific">Microlunatus endophyticus</name>
    <dbReference type="NCBI Taxonomy" id="1716077"/>
    <lineage>
        <taxon>Bacteria</taxon>
        <taxon>Bacillati</taxon>
        <taxon>Actinomycetota</taxon>
        <taxon>Actinomycetes</taxon>
        <taxon>Propionibacteriales</taxon>
        <taxon>Propionibacteriaceae</taxon>
        <taxon>Microlunatus</taxon>
    </lineage>
</organism>
<protein>
    <submittedName>
        <fullName evidence="8">Permease of the major facilitator superfamily protein</fullName>
    </submittedName>
</protein>
<dbReference type="Gene3D" id="1.20.1250.20">
    <property type="entry name" value="MFS general substrate transporter like domains"/>
    <property type="match status" value="2"/>
</dbReference>
<comment type="caution">
    <text evidence="8">The sequence shown here is derived from an EMBL/GenBank/DDBJ whole genome shotgun (WGS) entry which is preliminary data.</text>
</comment>
<reference evidence="8" key="1">
    <citation type="journal article" date="2014" name="Int. J. Syst. Evol. Microbiol.">
        <title>Complete genome sequence of Corynebacterium casei LMG S-19264T (=DSM 44701T), isolated from a smear-ripened cheese.</title>
        <authorList>
            <consortium name="US DOE Joint Genome Institute (JGI-PGF)"/>
            <person name="Walter F."/>
            <person name="Albersmeier A."/>
            <person name="Kalinowski J."/>
            <person name="Ruckert C."/>
        </authorList>
    </citation>
    <scope>NUCLEOTIDE SEQUENCE</scope>
    <source>
        <strain evidence="8">CGMCC 4.7306</strain>
    </source>
</reference>
<evidence type="ECO:0000259" key="7">
    <source>
        <dbReference type="PROSITE" id="PS50850"/>
    </source>
</evidence>
<proteinExistence type="predicted"/>
<dbReference type="CDD" id="cd17324">
    <property type="entry name" value="MFS_NepI_like"/>
    <property type="match status" value="1"/>
</dbReference>
<dbReference type="GO" id="GO:0005886">
    <property type="term" value="C:plasma membrane"/>
    <property type="evidence" value="ECO:0007669"/>
    <property type="project" value="UniProtKB-SubCell"/>
</dbReference>
<keyword evidence="5 6" id="KW-0472">Membrane</keyword>
<evidence type="ECO:0000256" key="2">
    <source>
        <dbReference type="ARBA" id="ARBA00022475"/>
    </source>
</evidence>
<dbReference type="GO" id="GO:0022857">
    <property type="term" value="F:transmembrane transporter activity"/>
    <property type="evidence" value="ECO:0007669"/>
    <property type="project" value="InterPro"/>
</dbReference>
<evidence type="ECO:0000256" key="3">
    <source>
        <dbReference type="ARBA" id="ARBA00022692"/>
    </source>
</evidence>